<keyword evidence="13" id="KW-1185">Reference proteome</keyword>
<dbReference type="GO" id="GO:0005634">
    <property type="term" value="C:nucleus"/>
    <property type="evidence" value="ECO:0007669"/>
    <property type="project" value="UniProtKB-SubCell"/>
</dbReference>
<dbReference type="PROSITE" id="PS51686">
    <property type="entry name" value="SAM_MT_RSMB_NOP"/>
    <property type="match status" value="1"/>
</dbReference>
<dbReference type="GO" id="GO:0000049">
    <property type="term" value="F:tRNA binding"/>
    <property type="evidence" value="ECO:0007669"/>
    <property type="project" value="UniProtKB-KW"/>
</dbReference>
<dbReference type="EMBL" id="KB207268">
    <property type="protein sequence ID" value="ELP83387.1"/>
    <property type="molecule type" value="Genomic_DNA"/>
</dbReference>
<dbReference type="InterPro" id="IPR018314">
    <property type="entry name" value="RsmB/NOL1/NOP2-like_CS"/>
</dbReference>
<dbReference type="GO" id="GO:0005737">
    <property type="term" value="C:cytoplasm"/>
    <property type="evidence" value="ECO:0007669"/>
    <property type="project" value="TreeGrafter"/>
</dbReference>
<dbReference type="GO" id="GO:0016428">
    <property type="term" value="F:tRNA (cytidine-5-)-methyltransferase activity"/>
    <property type="evidence" value="ECO:0007669"/>
    <property type="project" value="InterPro"/>
</dbReference>
<dbReference type="VEuPathDB" id="AmoebaDB:EIN_373320"/>
<dbReference type="InterPro" id="IPR057285">
    <property type="entry name" value="Pre-PUA_NSUN2"/>
</dbReference>
<feature type="domain" description="SAM-dependent MTase RsmB/NOP-type" evidence="11">
    <location>
        <begin position="40"/>
        <end position="378"/>
    </location>
</feature>
<dbReference type="GO" id="GO:0030488">
    <property type="term" value="P:tRNA methylation"/>
    <property type="evidence" value="ECO:0007669"/>
    <property type="project" value="TreeGrafter"/>
</dbReference>
<dbReference type="GeneID" id="14882443"/>
<keyword evidence="3" id="KW-0820">tRNA-binding</keyword>
<dbReference type="InterPro" id="IPR001678">
    <property type="entry name" value="MeTrfase_RsmB-F_NOP2_dom"/>
</dbReference>
<dbReference type="InterPro" id="IPR023267">
    <property type="entry name" value="RCMT"/>
</dbReference>
<evidence type="ECO:0000256" key="1">
    <source>
        <dbReference type="ARBA" id="ARBA00004123"/>
    </source>
</evidence>
<evidence type="ECO:0000313" key="13">
    <source>
        <dbReference type="Proteomes" id="UP000014680"/>
    </source>
</evidence>
<dbReference type="OMA" id="HEYKEPS"/>
<reference evidence="12 13" key="1">
    <citation type="submission" date="2012-10" db="EMBL/GenBank/DDBJ databases">
        <authorList>
            <person name="Zafar N."/>
            <person name="Inman J."/>
            <person name="Hall N."/>
            <person name="Lorenzi H."/>
            <person name="Caler E."/>
        </authorList>
    </citation>
    <scope>NUCLEOTIDE SEQUENCE [LARGE SCALE GENOMIC DNA]</scope>
    <source>
        <strain evidence="12 13">IP1</strain>
    </source>
</reference>
<dbReference type="OrthoDB" id="6093671at2759"/>
<dbReference type="Proteomes" id="UP000014680">
    <property type="component" value="Unassembled WGS sequence"/>
</dbReference>
<protein>
    <submittedName>
        <fullName evidence="12">Ribosomal RNA small subunit methyltransferase F, putative</fullName>
    </submittedName>
</protein>
<feature type="active site" description="Nucleophile" evidence="10">
    <location>
        <position position="268"/>
    </location>
</feature>
<name>A0A0A1TU12_ENTIV</name>
<evidence type="ECO:0000256" key="5">
    <source>
        <dbReference type="ARBA" id="ARBA00022679"/>
    </source>
</evidence>
<keyword evidence="8 10" id="KW-0694">RNA-binding</keyword>
<dbReference type="InterPro" id="IPR029063">
    <property type="entry name" value="SAM-dependent_MTases_sf"/>
</dbReference>
<evidence type="ECO:0000313" key="12">
    <source>
        <dbReference type="EMBL" id="ELP83387.1"/>
    </source>
</evidence>
<organism evidence="12 13">
    <name type="scientific">Entamoeba invadens IP1</name>
    <dbReference type="NCBI Taxonomy" id="370355"/>
    <lineage>
        <taxon>Eukaryota</taxon>
        <taxon>Amoebozoa</taxon>
        <taxon>Evosea</taxon>
        <taxon>Archamoebae</taxon>
        <taxon>Mastigamoebida</taxon>
        <taxon>Entamoebidae</taxon>
        <taxon>Entamoeba</taxon>
    </lineage>
</organism>
<keyword evidence="4 10" id="KW-0489">Methyltransferase</keyword>
<dbReference type="PRINTS" id="PR02008">
    <property type="entry name" value="RCMTFAMILY"/>
</dbReference>
<dbReference type="InterPro" id="IPR049560">
    <property type="entry name" value="MeTrfase_RsmB-F_NOP2_cat"/>
</dbReference>
<dbReference type="KEGG" id="eiv:EIN_373320"/>
<gene>
    <name evidence="12" type="ORF">EIN_373320</name>
</gene>
<evidence type="ECO:0000259" key="11">
    <source>
        <dbReference type="PROSITE" id="PS51686"/>
    </source>
</evidence>
<dbReference type="AlphaFoldDB" id="A0A0A1TU12"/>
<evidence type="ECO:0000256" key="6">
    <source>
        <dbReference type="ARBA" id="ARBA00022691"/>
    </source>
</evidence>
<keyword evidence="9" id="KW-0539">Nucleus</keyword>
<evidence type="ECO:0000256" key="7">
    <source>
        <dbReference type="ARBA" id="ARBA00022694"/>
    </source>
</evidence>
<dbReference type="PANTHER" id="PTHR22808">
    <property type="entry name" value="NCL1 YEAST -RELATED NOL1/NOP2/FMU SUN DOMAIN-CONTAINING"/>
    <property type="match status" value="1"/>
</dbReference>
<dbReference type="PROSITE" id="PS01153">
    <property type="entry name" value="NOL1_NOP2_SUN"/>
    <property type="match status" value="1"/>
</dbReference>
<evidence type="ECO:0000256" key="10">
    <source>
        <dbReference type="PROSITE-ProRule" id="PRU01023"/>
    </source>
</evidence>
<dbReference type="SUPFAM" id="SSF53335">
    <property type="entry name" value="S-adenosyl-L-methionine-dependent methyltransferases"/>
    <property type="match status" value="1"/>
</dbReference>
<comment type="similarity">
    <text evidence="2 10">Belongs to the class I-like SAM-binding methyltransferase superfamily. RsmB/NOP family.</text>
</comment>
<evidence type="ECO:0000256" key="8">
    <source>
        <dbReference type="ARBA" id="ARBA00022884"/>
    </source>
</evidence>
<keyword evidence="5 10" id="KW-0808">Transferase</keyword>
<feature type="binding site" evidence="10">
    <location>
        <begin position="147"/>
        <end position="153"/>
    </location>
    <ligand>
        <name>S-adenosyl-L-methionine</name>
        <dbReference type="ChEBI" id="CHEBI:59789"/>
    </ligand>
</feature>
<dbReference type="Pfam" id="PF25376">
    <property type="entry name" value="Pre-PUA_NSUN2"/>
    <property type="match status" value="1"/>
</dbReference>
<keyword evidence="7" id="KW-0819">tRNA processing</keyword>
<sequence length="590" mass="67528">MAEAKQTNGKGWRKTDVLDERFVKYYELQGIITPENKSAFVEIINQPLPTSFRLTKNEFFEQTQQTLETLIEQIPQNLRPEKIAWYSTAYQINAKKTDIKKNPELKKIQEFMLKMNESGEVTRQEVVSMIPALLLDCQKGMAVLDVCAAPGSKTTQLIEMVGKEGCVAANDSDVVRSRLLVHQTKRLNAPQLLITNFRAQKLEYQSEQFDRLLCDVPCTGDGTLRKCIDAKIKFDIYDAYTIHREQIDIMKNVLHFLKVGGLFVYSTCSLNPIEDEAVVSEILRRYAGKVRLVDVANRIQGLRYSAGISEWKVVDRNYNEIHSFSQLSENKELSDRIPKTVFPPSQSEKEQFGLHKCMRILPFLQNTGGFFCALFEKTGAIEVIKKEGKEKWKKGGIQTEEQHSKKGNSWTRPKEMGVLQSITQQSQIVDFLRTFYNISSSFDFGQVYSVGNDLKSLYFVSQKAQEISQHSKLVCGGVQLFKCKKLEQLDTFRICSEGVSILSDFVDKERVIEISHQNFLELLTQEIPLEKFHREFRVKGCLIVLIGNGPFKNALFNCWVGKESLRLCVCYEQLLSFAMLFGISEQLVIK</sequence>
<comment type="subcellular location">
    <subcellularLocation>
        <location evidence="1">Nucleus</location>
    </subcellularLocation>
</comment>
<keyword evidence="6 10" id="KW-0949">S-adenosyl-L-methionine</keyword>
<dbReference type="Gene3D" id="3.40.50.150">
    <property type="entry name" value="Vaccinia Virus protein VP39"/>
    <property type="match status" value="1"/>
</dbReference>
<evidence type="ECO:0000256" key="4">
    <source>
        <dbReference type="ARBA" id="ARBA00022603"/>
    </source>
</evidence>
<dbReference type="PANTHER" id="PTHR22808:SF1">
    <property type="entry name" value="RNA CYTOSINE-C(5)-METHYLTRANSFERASE NSUN2-RELATED"/>
    <property type="match status" value="1"/>
</dbReference>
<evidence type="ECO:0000256" key="2">
    <source>
        <dbReference type="ARBA" id="ARBA00007494"/>
    </source>
</evidence>
<dbReference type="PRINTS" id="PR02011">
    <property type="entry name" value="RCMTNCL1"/>
</dbReference>
<dbReference type="InterPro" id="IPR023270">
    <property type="entry name" value="RCMT_NCL1"/>
</dbReference>
<evidence type="ECO:0000256" key="3">
    <source>
        <dbReference type="ARBA" id="ARBA00022555"/>
    </source>
</evidence>
<dbReference type="RefSeq" id="XP_004182733.1">
    <property type="nucleotide sequence ID" value="XM_004182685.1"/>
</dbReference>
<accession>A0A0A1TU12</accession>
<dbReference type="Pfam" id="PF01189">
    <property type="entry name" value="Methyltr_RsmB-F"/>
    <property type="match status" value="1"/>
</dbReference>
<proteinExistence type="inferred from homology"/>
<comment type="caution">
    <text evidence="10">Lacks conserved residue(s) required for the propagation of feature annotation.</text>
</comment>
<evidence type="ECO:0000256" key="9">
    <source>
        <dbReference type="ARBA" id="ARBA00023242"/>
    </source>
</evidence>
<feature type="binding site" evidence="10">
    <location>
        <position position="171"/>
    </location>
    <ligand>
        <name>S-adenosyl-L-methionine</name>
        <dbReference type="ChEBI" id="CHEBI:59789"/>
    </ligand>
</feature>
<feature type="binding site" evidence="10">
    <location>
        <position position="215"/>
    </location>
    <ligand>
        <name>S-adenosyl-L-methionine</name>
        <dbReference type="ChEBI" id="CHEBI:59789"/>
    </ligand>
</feature>